<dbReference type="STRING" id="1123037.GCA_000425305_01045"/>
<gene>
    <name evidence="1" type="ORF">ES692_14795</name>
</gene>
<dbReference type="PANTHER" id="PTHR39186:SF1">
    <property type="entry name" value="DUF2071 DOMAIN-CONTAINING PROTEIN"/>
    <property type="match status" value="1"/>
</dbReference>
<name>A0A5C7B3J4_9FLAO</name>
<dbReference type="RefSeq" id="WP_147231973.1">
    <property type="nucleotide sequence ID" value="NZ_VOSB01000023.1"/>
</dbReference>
<protein>
    <submittedName>
        <fullName evidence="1">DUF2071 domain-containing protein</fullName>
    </submittedName>
</protein>
<dbReference type="InterPro" id="IPR018644">
    <property type="entry name" value="DUF2071"/>
</dbReference>
<evidence type="ECO:0000313" key="1">
    <source>
        <dbReference type="EMBL" id="TXE15887.1"/>
    </source>
</evidence>
<reference evidence="1 2" key="1">
    <citation type="submission" date="2019-08" db="EMBL/GenBank/DDBJ databases">
        <title>Genome of Psychroserpens burtonensis ACAM 167.</title>
        <authorList>
            <person name="Bowman J.P."/>
        </authorList>
    </citation>
    <scope>NUCLEOTIDE SEQUENCE [LARGE SCALE GENOMIC DNA]</scope>
    <source>
        <strain evidence="1 2">ACAM 167</strain>
    </source>
</reference>
<dbReference type="Pfam" id="PF09844">
    <property type="entry name" value="DUF2071"/>
    <property type="match status" value="1"/>
</dbReference>
<keyword evidence="2" id="KW-1185">Reference proteome</keyword>
<dbReference type="AlphaFoldDB" id="A0A5C7B3J4"/>
<organism evidence="1 2">
    <name type="scientific">Psychroserpens burtonensis</name>
    <dbReference type="NCBI Taxonomy" id="49278"/>
    <lineage>
        <taxon>Bacteria</taxon>
        <taxon>Pseudomonadati</taxon>
        <taxon>Bacteroidota</taxon>
        <taxon>Flavobacteriia</taxon>
        <taxon>Flavobacteriales</taxon>
        <taxon>Flavobacteriaceae</taxon>
        <taxon>Psychroserpens</taxon>
    </lineage>
</organism>
<dbReference type="PANTHER" id="PTHR39186">
    <property type="entry name" value="DUF2071 FAMILY PROTEIN"/>
    <property type="match status" value="1"/>
</dbReference>
<sequence length="232" mass="27354">MTFLEAYWKNLILINYEVDPKILEPLLPMGTTLDSYNGKYFVSIVGFLFMDTKVLGIKLPFHVNFEEVNLRFYVQRNGERGVVFIKEIVPKPLITLVANSLYHEHYYTAKMKHHWSENDNSKNFEYQWKLKNKWQSISVETATEFSSIPENSEEQFITEHYFGYTKYKTKTFEYEVVHPSWRQLKVNNYVVNIDFEGNYGSQFKHLKNVIPTSVILAEGSKASVKNKKTIHK</sequence>
<dbReference type="Proteomes" id="UP000321938">
    <property type="component" value="Unassembled WGS sequence"/>
</dbReference>
<comment type="caution">
    <text evidence="1">The sequence shown here is derived from an EMBL/GenBank/DDBJ whole genome shotgun (WGS) entry which is preliminary data.</text>
</comment>
<accession>A0A5C7B3J4</accession>
<dbReference type="OrthoDB" id="1421826at2"/>
<proteinExistence type="predicted"/>
<dbReference type="EMBL" id="VOSB01000023">
    <property type="protein sequence ID" value="TXE15887.1"/>
    <property type="molecule type" value="Genomic_DNA"/>
</dbReference>
<evidence type="ECO:0000313" key="2">
    <source>
        <dbReference type="Proteomes" id="UP000321938"/>
    </source>
</evidence>